<dbReference type="PANTHER" id="PTHR30040">
    <property type="entry name" value="THIAMINE BIOSYNTHESIS LIPOPROTEIN APBE"/>
    <property type="match status" value="1"/>
</dbReference>
<dbReference type="SUPFAM" id="SSF143631">
    <property type="entry name" value="ApbE-like"/>
    <property type="match status" value="1"/>
</dbReference>
<keyword evidence="7 10" id="KW-0460">Magnesium</keyword>
<keyword evidence="3 10" id="KW-0285">Flavoprotein</keyword>
<gene>
    <name evidence="12" type="primary">apbE_1</name>
    <name evidence="12" type="ORF">TR69_WS6001000422</name>
</gene>
<evidence type="ECO:0000256" key="7">
    <source>
        <dbReference type="ARBA" id="ARBA00022842"/>
    </source>
</evidence>
<evidence type="ECO:0000313" key="12">
    <source>
        <dbReference type="EMBL" id="KXK26419.1"/>
    </source>
</evidence>
<dbReference type="AlphaFoldDB" id="A0A136LXP5"/>
<evidence type="ECO:0000256" key="3">
    <source>
        <dbReference type="ARBA" id="ARBA00022630"/>
    </source>
</evidence>
<comment type="cofactor">
    <cofactor evidence="11">
        <name>Mg(2+)</name>
        <dbReference type="ChEBI" id="CHEBI:18420"/>
    </cofactor>
    <cofactor evidence="11">
        <name>Mn(2+)</name>
        <dbReference type="ChEBI" id="CHEBI:29035"/>
    </cofactor>
    <text evidence="11">Magnesium. Can also use manganese.</text>
</comment>
<comment type="similarity">
    <text evidence="10">Belongs to the ApbE family.</text>
</comment>
<dbReference type="PIRSF" id="PIRSF006268">
    <property type="entry name" value="ApbE"/>
    <property type="match status" value="1"/>
</dbReference>
<evidence type="ECO:0000256" key="5">
    <source>
        <dbReference type="ARBA" id="ARBA00022723"/>
    </source>
</evidence>
<keyword evidence="6 10" id="KW-0274">FAD</keyword>
<comment type="catalytic activity">
    <reaction evidence="9 10">
        <text>L-threonyl-[protein] + FAD = FMN-L-threonyl-[protein] + AMP + H(+)</text>
        <dbReference type="Rhea" id="RHEA:36847"/>
        <dbReference type="Rhea" id="RHEA-COMP:11060"/>
        <dbReference type="Rhea" id="RHEA-COMP:11061"/>
        <dbReference type="ChEBI" id="CHEBI:15378"/>
        <dbReference type="ChEBI" id="CHEBI:30013"/>
        <dbReference type="ChEBI" id="CHEBI:57692"/>
        <dbReference type="ChEBI" id="CHEBI:74257"/>
        <dbReference type="ChEBI" id="CHEBI:456215"/>
        <dbReference type="EC" id="2.7.1.180"/>
    </reaction>
</comment>
<dbReference type="GO" id="GO:0016740">
    <property type="term" value="F:transferase activity"/>
    <property type="evidence" value="ECO:0007669"/>
    <property type="project" value="UniProtKB-UniRule"/>
</dbReference>
<dbReference type="Pfam" id="PF02424">
    <property type="entry name" value="ApbE"/>
    <property type="match status" value="1"/>
</dbReference>
<proteinExistence type="inferred from homology"/>
<evidence type="ECO:0000256" key="4">
    <source>
        <dbReference type="ARBA" id="ARBA00022679"/>
    </source>
</evidence>
<dbReference type="PANTHER" id="PTHR30040:SF2">
    <property type="entry name" value="FAD:PROTEIN FMN TRANSFERASE"/>
    <property type="match status" value="1"/>
</dbReference>
<feature type="binding site" evidence="11">
    <location>
        <position position="253"/>
    </location>
    <ligand>
        <name>Mg(2+)</name>
        <dbReference type="ChEBI" id="CHEBI:18420"/>
    </ligand>
</feature>
<name>A0A136LXP5_9BACT</name>
<evidence type="ECO:0000313" key="13">
    <source>
        <dbReference type="Proteomes" id="UP000070457"/>
    </source>
</evidence>
<accession>A0A136LXP5</accession>
<organism evidence="12 13">
    <name type="scientific">candidate division WS6 bacterium OLB20</name>
    <dbReference type="NCBI Taxonomy" id="1617426"/>
    <lineage>
        <taxon>Bacteria</taxon>
        <taxon>Candidatus Dojkabacteria</taxon>
    </lineage>
</organism>
<keyword evidence="12" id="KW-0449">Lipoprotein</keyword>
<protein>
    <recommendedName>
        <fullName evidence="2 10">FAD:protein FMN transferase</fullName>
        <ecNumber evidence="1 10">2.7.1.180</ecNumber>
    </recommendedName>
    <alternativeName>
        <fullName evidence="8 10">Flavin transferase</fullName>
    </alternativeName>
</protein>
<keyword evidence="4 10" id="KW-0808">Transferase</keyword>
<comment type="caution">
    <text evidence="12">The sequence shown here is derived from an EMBL/GenBank/DDBJ whole genome shotgun (WGS) entry which is preliminary data.</text>
</comment>
<dbReference type="Gene3D" id="3.10.520.10">
    <property type="entry name" value="ApbE-like domains"/>
    <property type="match status" value="1"/>
</dbReference>
<dbReference type="STRING" id="1617426.TR69_WS6001000422"/>
<dbReference type="EC" id="2.7.1.180" evidence="1 10"/>
<dbReference type="InterPro" id="IPR003374">
    <property type="entry name" value="ApbE-like_sf"/>
</dbReference>
<dbReference type="EMBL" id="JYNZ01000003">
    <property type="protein sequence ID" value="KXK26419.1"/>
    <property type="molecule type" value="Genomic_DNA"/>
</dbReference>
<sequence length="295" mass="33183">MSRLVLEALGTLWYIRVYDDEFPYELQAEVTSVILSFQRDYSRFVRDSLLNRLNRTGRFSNPPQALFEMCRQGEELRKLSGGAFNLSVCYVLVKEGYGNDFRERVANMSNSELRVPFVQLEPESIRLRDGVSIDLGAIGKGYLVDTVAKLLKSNGIQYFVINAGGDIYATTNHNERITCVLENPFNSREFIGTISLSNRGIACSSQNKRYWTSVVSGKRVAHLIDTKTFRPKRGVAAVFTESETTATADAVSTALFVSDPDKYKAIAESTDTEFAIIYEDGRCYRSSGYHGNFSR</sequence>
<keyword evidence="5 10" id="KW-0479">Metal-binding</keyword>
<evidence type="ECO:0000256" key="1">
    <source>
        <dbReference type="ARBA" id="ARBA00011955"/>
    </source>
</evidence>
<dbReference type="InterPro" id="IPR024932">
    <property type="entry name" value="ApbE"/>
</dbReference>
<dbReference type="GO" id="GO:0046872">
    <property type="term" value="F:metal ion binding"/>
    <property type="evidence" value="ECO:0007669"/>
    <property type="project" value="UniProtKB-UniRule"/>
</dbReference>
<dbReference type="Proteomes" id="UP000070457">
    <property type="component" value="Unassembled WGS sequence"/>
</dbReference>
<evidence type="ECO:0000256" key="9">
    <source>
        <dbReference type="ARBA" id="ARBA00048540"/>
    </source>
</evidence>
<reference evidence="12 13" key="1">
    <citation type="submission" date="2015-02" db="EMBL/GenBank/DDBJ databases">
        <title>Improved understanding of the partial-nitritation anammox process through 23 genomes representing the majority of the microbial community.</title>
        <authorList>
            <person name="Speth D.R."/>
            <person name="In T Zandt M."/>
            <person name="Guerrero Cruz S."/>
            <person name="Jetten M.S."/>
            <person name="Dutilh B.E."/>
        </authorList>
    </citation>
    <scope>NUCLEOTIDE SEQUENCE [LARGE SCALE GENOMIC DNA]</scope>
    <source>
        <strain evidence="12">OLB20</strain>
    </source>
</reference>
<evidence type="ECO:0000256" key="10">
    <source>
        <dbReference type="PIRNR" id="PIRNR006268"/>
    </source>
</evidence>
<evidence type="ECO:0000256" key="6">
    <source>
        <dbReference type="ARBA" id="ARBA00022827"/>
    </source>
</evidence>
<evidence type="ECO:0000256" key="2">
    <source>
        <dbReference type="ARBA" id="ARBA00016337"/>
    </source>
</evidence>
<feature type="binding site" evidence="11">
    <location>
        <position position="137"/>
    </location>
    <ligand>
        <name>Mg(2+)</name>
        <dbReference type="ChEBI" id="CHEBI:18420"/>
    </ligand>
</feature>
<feature type="binding site" evidence="11">
    <location>
        <position position="249"/>
    </location>
    <ligand>
        <name>Mg(2+)</name>
        <dbReference type="ChEBI" id="CHEBI:18420"/>
    </ligand>
</feature>
<evidence type="ECO:0000256" key="8">
    <source>
        <dbReference type="ARBA" id="ARBA00031306"/>
    </source>
</evidence>
<evidence type="ECO:0000256" key="11">
    <source>
        <dbReference type="PIRSR" id="PIRSR006268-2"/>
    </source>
</evidence>